<dbReference type="KEGG" id="mamo:A6B35_24055"/>
<sequence length="810" mass="85656">MSPDDKTRISPNLTNTGVGTQLSGIYELDERIASGGMGEVYRGHNIQTGDHVAIKIVLPEFARDQTILSLFKKEASILNHLSHDAVVRYHVFTIDPGIGRPYLAMEFVDGESLFDVMRRGAMALQDVRKLCHRLASGLSAVHQAGAIHRDLSPDNIILPGGRVDRAKIIDFGIARSATVGGETLIGGKFAGKYNYVSPEQLGLYSGDVSEQSDIYSLGLVLAAALRGKPIDMSGSQFEIVEKRRTVPDLSDIDADFRDVVEAMLQPDPRDRPASMAEIARMTRDDTDSETAPPASLKPRERPGLPRAGGTLTPGPKAREQPSTTPDGQRFVPHVRPAHLSEPRPSKAAPRAVTPPAKPKSTRNIAIAAVAALAVVSGAGVYLSGILTPAPLPPAGKTTLSVPEAPKPAPTDSASNAPGPAKPTPPEEPQAQTPAPPTENPVDAAAGQKPEPEQPAEPLPPVEETPKPTATETQAPTEQAPPEQTPIEKAPPAPRPETVTRDSQETVAPPKIAPAPPPAKTTPAPAPAEKAAPPPQPEIVVTQKPEQPAKPNATVQVPERETAQPEATTAPSQPAEPPAANPPDTDVALNVPKPEVPLAVGAMALRANWVRDFSGGDCFYATLTAATDKSAAIEGFGTEVQPFERMLQDFQARFYVEPDISVRLIEPTQCEITSFLSFLGRTATDQPQLVLDRTSVPDGSPIGGTLVTRGGLVSSVLLIDHKGMAFNLDDRMVVQSDRATFKIPIGLGAADKAAGKAVPQIILVITGPRDIQAAAFSAPTPASVVLPKILEEIETSGSEFSATAKYFRLGG</sequence>
<evidence type="ECO:0000313" key="8">
    <source>
        <dbReference type="Proteomes" id="UP000002949"/>
    </source>
</evidence>
<evidence type="ECO:0000256" key="4">
    <source>
        <dbReference type="ARBA" id="ARBA00022840"/>
    </source>
</evidence>
<dbReference type="GO" id="GO:0005524">
    <property type="term" value="F:ATP binding"/>
    <property type="evidence" value="ECO:0007669"/>
    <property type="project" value="UniProtKB-KW"/>
</dbReference>
<evidence type="ECO:0000256" key="3">
    <source>
        <dbReference type="ARBA" id="ARBA00022777"/>
    </source>
</evidence>
<dbReference type="InterPro" id="IPR011009">
    <property type="entry name" value="Kinase-like_dom_sf"/>
</dbReference>
<dbReference type="eggNOG" id="COG3266">
    <property type="taxonomic scope" value="Bacteria"/>
</dbReference>
<feature type="compositionally biased region" description="Pro residues" evidence="5">
    <location>
        <begin position="510"/>
        <end position="536"/>
    </location>
</feature>
<dbReference type="AlphaFoldDB" id="G6YLQ0"/>
<dbReference type="EMBL" id="AGSN01000254">
    <property type="protein sequence ID" value="EHH02645.1"/>
    <property type="molecule type" value="Genomic_DNA"/>
</dbReference>
<proteinExistence type="predicted"/>
<keyword evidence="2" id="KW-0547">Nucleotide-binding</keyword>
<dbReference type="Pfam" id="PF00069">
    <property type="entry name" value="Pkinase"/>
    <property type="match status" value="1"/>
</dbReference>
<keyword evidence="1" id="KW-0808">Transferase</keyword>
<dbReference type="PANTHER" id="PTHR43289">
    <property type="entry name" value="MITOGEN-ACTIVATED PROTEIN KINASE KINASE KINASE 20-RELATED"/>
    <property type="match status" value="1"/>
</dbReference>
<dbReference type="Gene3D" id="3.30.200.20">
    <property type="entry name" value="Phosphorylase Kinase, domain 1"/>
    <property type="match status" value="1"/>
</dbReference>
<feature type="compositionally biased region" description="Pro residues" evidence="5">
    <location>
        <begin position="419"/>
        <end position="438"/>
    </location>
</feature>
<dbReference type="InterPro" id="IPR000719">
    <property type="entry name" value="Prot_kinase_dom"/>
</dbReference>
<dbReference type="STRING" id="1082933.A6B35_24055"/>
<keyword evidence="3 7" id="KW-0418">Kinase</keyword>
<feature type="domain" description="Protein kinase" evidence="6">
    <location>
        <begin position="26"/>
        <end position="283"/>
    </location>
</feature>
<feature type="region of interest" description="Disordered" evidence="5">
    <location>
        <begin position="281"/>
        <end position="360"/>
    </location>
</feature>
<name>G6YLQ0_9HYPH</name>
<dbReference type="PROSITE" id="PS50011">
    <property type="entry name" value="PROTEIN_KINASE_DOM"/>
    <property type="match status" value="1"/>
</dbReference>
<keyword evidence="4" id="KW-0067">ATP-binding</keyword>
<dbReference type="Proteomes" id="UP000002949">
    <property type="component" value="Unassembled WGS sequence"/>
</dbReference>
<dbReference type="Gene3D" id="1.10.510.10">
    <property type="entry name" value="Transferase(Phosphotransferase) domain 1"/>
    <property type="match status" value="1"/>
</dbReference>
<dbReference type="OrthoDB" id="9801841at2"/>
<dbReference type="RefSeq" id="WP_006206733.1">
    <property type="nucleotide sequence ID" value="NZ_AGSN01000254.1"/>
</dbReference>
<feature type="compositionally biased region" description="Low complexity" evidence="5">
    <location>
        <begin position="466"/>
        <end position="487"/>
    </location>
</feature>
<dbReference type="PANTHER" id="PTHR43289:SF34">
    <property type="entry name" value="SERINE_THREONINE-PROTEIN KINASE YBDM-RELATED"/>
    <property type="match status" value="1"/>
</dbReference>
<evidence type="ECO:0000256" key="1">
    <source>
        <dbReference type="ARBA" id="ARBA00022679"/>
    </source>
</evidence>
<feature type="region of interest" description="Disordered" evidence="5">
    <location>
        <begin position="396"/>
        <end position="588"/>
    </location>
</feature>
<organism evidence="7 8">
    <name type="scientific">Mesorhizobium amorphae CCNWGS0123</name>
    <dbReference type="NCBI Taxonomy" id="1082933"/>
    <lineage>
        <taxon>Bacteria</taxon>
        <taxon>Pseudomonadati</taxon>
        <taxon>Pseudomonadota</taxon>
        <taxon>Alphaproteobacteria</taxon>
        <taxon>Hyphomicrobiales</taxon>
        <taxon>Phyllobacteriaceae</taxon>
        <taxon>Mesorhizobium</taxon>
    </lineage>
</organism>
<reference evidence="7 8" key="1">
    <citation type="journal article" date="2012" name="J. Bacteriol.">
        <title>Draft Genome Sequence of Plant Growth-Promoting Rhizobium Mesorhizobium amorphae, Isolated from Zinc-Lead Mine Tailings.</title>
        <authorList>
            <person name="Hao X."/>
            <person name="Lin Y."/>
            <person name="Johnstone L."/>
            <person name="Baltrus D.A."/>
            <person name="Miller S.J."/>
            <person name="Wei G."/>
            <person name="Rensing C."/>
        </authorList>
    </citation>
    <scope>NUCLEOTIDE SEQUENCE [LARGE SCALE GENOMIC DNA]</scope>
    <source>
        <strain evidence="7 8">CCNWGS0123</strain>
    </source>
</reference>
<dbReference type="PATRIC" id="fig|1082933.3.peg.6724"/>
<dbReference type="eggNOG" id="COG0515">
    <property type="taxonomic scope" value="Bacteria"/>
</dbReference>
<feature type="compositionally biased region" description="Pro residues" evidence="5">
    <location>
        <begin position="452"/>
        <end position="462"/>
    </location>
</feature>
<keyword evidence="8" id="KW-1185">Reference proteome</keyword>
<evidence type="ECO:0000256" key="5">
    <source>
        <dbReference type="SAM" id="MobiDB-lite"/>
    </source>
</evidence>
<evidence type="ECO:0000313" key="7">
    <source>
        <dbReference type="EMBL" id="EHH02645.1"/>
    </source>
</evidence>
<evidence type="ECO:0000259" key="6">
    <source>
        <dbReference type="PROSITE" id="PS50011"/>
    </source>
</evidence>
<gene>
    <name evidence="7" type="ORF">MEA186_34689</name>
</gene>
<dbReference type="SUPFAM" id="SSF56112">
    <property type="entry name" value="Protein kinase-like (PK-like)"/>
    <property type="match status" value="1"/>
</dbReference>
<evidence type="ECO:0000256" key="2">
    <source>
        <dbReference type="ARBA" id="ARBA00022741"/>
    </source>
</evidence>
<dbReference type="CDD" id="cd14014">
    <property type="entry name" value="STKc_PknB_like"/>
    <property type="match status" value="1"/>
</dbReference>
<accession>G6YLQ0</accession>
<protein>
    <submittedName>
        <fullName evidence="7">Serine/threonine-protein kinase-like domain protein</fullName>
    </submittedName>
</protein>
<dbReference type="GO" id="GO:0004674">
    <property type="term" value="F:protein serine/threonine kinase activity"/>
    <property type="evidence" value="ECO:0007669"/>
    <property type="project" value="TreeGrafter"/>
</dbReference>